<evidence type="ECO:0000313" key="2">
    <source>
        <dbReference type="EMBL" id="RUP39367.1"/>
    </source>
</evidence>
<evidence type="ECO:0000313" key="3">
    <source>
        <dbReference type="Proteomes" id="UP000268093"/>
    </source>
</evidence>
<keyword evidence="3" id="KW-1185">Reference proteome</keyword>
<protein>
    <submittedName>
        <fullName evidence="2">Uncharacterized protein</fullName>
    </submittedName>
</protein>
<comment type="caution">
    <text evidence="2">The sequence shown here is derived from an EMBL/GenBank/DDBJ whole genome shotgun (WGS) entry which is preliminary data.</text>
</comment>
<name>A0A433CLB6_9FUNG</name>
<sequence>MVNGGQKCKPRNCEVFKDEGAVPGIHGRFYDLERWEARQRAIRMGEAPKEEGVVNILNDEELLRLQRKQQSQQRNANIQSTFLSPQQIEDLRKVQSDRIAADRMRKMGLKPKDSMGIRYE</sequence>
<dbReference type="OrthoDB" id="2538345at2759"/>
<organism evidence="2 3">
    <name type="scientific">Jimgerdemannia flammicorona</name>
    <dbReference type="NCBI Taxonomy" id="994334"/>
    <lineage>
        <taxon>Eukaryota</taxon>
        <taxon>Fungi</taxon>
        <taxon>Fungi incertae sedis</taxon>
        <taxon>Mucoromycota</taxon>
        <taxon>Mucoromycotina</taxon>
        <taxon>Endogonomycetes</taxon>
        <taxon>Endogonales</taxon>
        <taxon>Endogonaceae</taxon>
        <taxon>Jimgerdemannia</taxon>
    </lineage>
</organism>
<dbReference type="Proteomes" id="UP000268093">
    <property type="component" value="Unassembled WGS sequence"/>
</dbReference>
<feature type="region of interest" description="Disordered" evidence="1">
    <location>
        <begin position="99"/>
        <end position="120"/>
    </location>
</feature>
<dbReference type="AlphaFoldDB" id="A0A433CLB6"/>
<accession>A0A433CLB6</accession>
<evidence type="ECO:0000256" key="1">
    <source>
        <dbReference type="SAM" id="MobiDB-lite"/>
    </source>
</evidence>
<proteinExistence type="predicted"/>
<reference evidence="2 3" key="1">
    <citation type="journal article" date="2018" name="New Phytol.">
        <title>Phylogenomics of Endogonaceae and evolution of mycorrhizas within Mucoromycota.</title>
        <authorList>
            <person name="Chang Y."/>
            <person name="Desiro A."/>
            <person name="Na H."/>
            <person name="Sandor L."/>
            <person name="Lipzen A."/>
            <person name="Clum A."/>
            <person name="Barry K."/>
            <person name="Grigoriev I.V."/>
            <person name="Martin F.M."/>
            <person name="Stajich J.E."/>
            <person name="Smith M.E."/>
            <person name="Bonito G."/>
            <person name="Spatafora J.W."/>
        </authorList>
    </citation>
    <scope>NUCLEOTIDE SEQUENCE [LARGE SCALE GENOMIC DNA]</scope>
    <source>
        <strain evidence="2 3">GMNB39</strain>
    </source>
</reference>
<dbReference type="EMBL" id="RBNI01012997">
    <property type="protein sequence ID" value="RUP39367.1"/>
    <property type="molecule type" value="Genomic_DNA"/>
</dbReference>
<gene>
    <name evidence="2" type="ORF">BC936DRAFT_138354</name>
</gene>